<dbReference type="AlphaFoldDB" id="X0YYP4"/>
<feature type="region of interest" description="Disordered" evidence="1">
    <location>
        <begin position="19"/>
        <end position="49"/>
    </location>
</feature>
<accession>X0YYP4</accession>
<dbReference type="EMBL" id="BART01005163">
    <property type="protein sequence ID" value="GAG61939.1"/>
    <property type="molecule type" value="Genomic_DNA"/>
</dbReference>
<name>X0YYP4_9ZZZZ</name>
<organism evidence="2">
    <name type="scientific">marine sediment metagenome</name>
    <dbReference type="NCBI Taxonomy" id="412755"/>
    <lineage>
        <taxon>unclassified sequences</taxon>
        <taxon>metagenomes</taxon>
        <taxon>ecological metagenomes</taxon>
    </lineage>
</organism>
<proteinExistence type="predicted"/>
<gene>
    <name evidence="2" type="ORF">S01H4_12254</name>
</gene>
<sequence>MTIKKVKDGYAVKHCKGAKKGKTIAKHPTEARAQAQHRAIQASKARRKK</sequence>
<comment type="caution">
    <text evidence="2">The sequence shown here is derived from an EMBL/GenBank/DDBJ whole genome shotgun (WGS) entry which is preliminary data.</text>
</comment>
<evidence type="ECO:0000313" key="2">
    <source>
        <dbReference type="EMBL" id="GAG61939.1"/>
    </source>
</evidence>
<reference evidence="2" key="1">
    <citation type="journal article" date="2014" name="Front. Microbiol.">
        <title>High frequency of phylogenetically diverse reductive dehalogenase-homologous genes in deep subseafloor sedimentary metagenomes.</title>
        <authorList>
            <person name="Kawai M."/>
            <person name="Futagami T."/>
            <person name="Toyoda A."/>
            <person name="Takaki Y."/>
            <person name="Nishi S."/>
            <person name="Hori S."/>
            <person name="Arai W."/>
            <person name="Tsubouchi T."/>
            <person name="Morono Y."/>
            <person name="Uchiyama I."/>
            <person name="Ito T."/>
            <person name="Fujiyama A."/>
            <person name="Inagaki F."/>
            <person name="Takami H."/>
        </authorList>
    </citation>
    <scope>NUCLEOTIDE SEQUENCE</scope>
    <source>
        <strain evidence="2">Expedition CK06-06</strain>
    </source>
</reference>
<protein>
    <submittedName>
        <fullName evidence="2">Uncharacterized protein</fullName>
    </submittedName>
</protein>
<feature type="compositionally biased region" description="Low complexity" evidence="1">
    <location>
        <begin position="31"/>
        <end position="42"/>
    </location>
</feature>
<evidence type="ECO:0000256" key="1">
    <source>
        <dbReference type="SAM" id="MobiDB-lite"/>
    </source>
</evidence>